<proteinExistence type="inferred from homology"/>
<keyword evidence="4" id="KW-0274">FAD</keyword>
<comment type="caution">
    <text evidence="8">The sequence shown here is derived from an EMBL/GenBank/DDBJ whole genome shotgun (WGS) entry which is preliminary data.</text>
</comment>
<dbReference type="InterPro" id="IPR009075">
    <property type="entry name" value="AcylCo_DH/oxidase_C"/>
</dbReference>
<dbReference type="Pfam" id="PF02771">
    <property type="entry name" value="Acyl-CoA_dh_N"/>
    <property type="match status" value="1"/>
</dbReference>
<reference evidence="8 9" key="1">
    <citation type="submission" date="2020-08" db="EMBL/GenBank/DDBJ databases">
        <title>Sequencing the genomes of 1000 actinobacteria strains.</title>
        <authorList>
            <person name="Klenk H.-P."/>
        </authorList>
    </citation>
    <scope>NUCLEOTIDE SEQUENCE [LARGE SCALE GENOMIC DNA]</scope>
    <source>
        <strain evidence="8 9">DSM 45298</strain>
    </source>
</reference>
<dbReference type="AlphaFoldDB" id="A0A840EPC5"/>
<comment type="cofactor">
    <cofactor evidence="1">
        <name>FAD</name>
        <dbReference type="ChEBI" id="CHEBI:57692"/>
    </cofactor>
</comment>
<dbReference type="RefSeq" id="WP_183368731.1">
    <property type="nucleotide sequence ID" value="NZ_BAABHL010000104.1"/>
</dbReference>
<accession>A0A840EPC5</accession>
<keyword evidence="5" id="KW-0560">Oxidoreductase</keyword>
<gene>
    <name evidence="8" type="ORF">BKA16_000104</name>
</gene>
<dbReference type="SUPFAM" id="SSF56645">
    <property type="entry name" value="Acyl-CoA dehydrogenase NM domain-like"/>
    <property type="match status" value="1"/>
</dbReference>
<dbReference type="Proteomes" id="UP000551501">
    <property type="component" value="Unassembled WGS sequence"/>
</dbReference>
<dbReference type="InterPro" id="IPR036250">
    <property type="entry name" value="AcylCo_DH-like_C"/>
</dbReference>
<evidence type="ECO:0000259" key="7">
    <source>
        <dbReference type="Pfam" id="PF02771"/>
    </source>
</evidence>
<dbReference type="InterPro" id="IPR037069">
    <property type="entry name" value="AcylCoA_DH/ox_N_sf"/>
</dbReference>
<dbReference type="InterPro" id="IPR013786">
    <property type="entry name" value="AcylCoA_DH/ox_N"/>
</dbReference>
<evidence type="ECO:0000256" key="1">
    <source>
        <dbReference type="ARBA" id="ARBA00001974"/>
    </source>
</evidence>
<dbReference type="GO" id="GO:0050660">
    <property type="term" value="F:flavin adenine dinucleotide binding"/>
    <property type="evidence" value="ECO:0007669"/>
    <property type="project" value="InterPro"/>
</dbReference>
<evidence type="ECO:0000313" key="8">
    <source>
        <dbReference type="EMBL" id="MBB4133552.1"/>
    </source>
</evidence>
<evidence type="ECO:0000259" key="6">
    <source>
        <dbReference type="Pfam" id="PF00441"/>
    </source>
</evidence>
<dbReference type="Gene3D" id="1.10.540.10">
    <property type="entry name" value="Acyl-CoA dehydrogenase/oxidase, N-terminal domain"/>
    <property type="match status" value="1"/>
</dbReference>
<organism evidence="8 9">
    <name type="scientific">Gordonia humi</name>
    <dbReference type="NCBI Taxonomy" id="686429"/>
    <lineage>
        <taxon>Bacteria</taxon>
        <taxon>Bacillati</taxon>
        <taxon>Actinomycetota</taxon>
        <taxon>Actinomycetes</taxon>
        <taxon>Mycobacteriales</taxon>
        <taxon>Gordoniaceae</taxon>
        <taxon>Gordonia</taxon>
    </lineage>
</organism>
<dbReference type="Gene3D" id="1.20.140.10">
    <property type="entry name" value="Butyryl-CoA Dehydrogenase, subunit A, domain 3"/>
    <property type="match status" value="1"/>
</dbReference>
<comment type="similarity">
    <text evidence="2">Belongs to the acyl-CoA dehydrogenase family.</text>
</comment>
<feature type="domain" description="Acyl-CoA dehydrogenase/oxidase N-terminal" evidence="7">
    <location>
        <begin position="6"/>
        <end position="118"/>
    </location>
</feature>
<sequence length="371" mass="39920">MASVFTPEQTELRMTVRRFCEEKFAEEQIRALVDSDEGFDRSVWSQMAEQLGLQSLAIPDEFGGSGFTQVEAAIVMEELGRALAPTPFLATVVLSANLLLAVGDTPYTADLLARIAAGRTCAAVAVLEASAEWEPNGVQATAEHSGDSWQISGLKSNVIDAETADVLLVAARTAAGVSVFAVDPRSQGVRVERVDTLDLTRRQALVALDRVPAELVGDDGSGWEYVSHMLRMTSVALASENAGAALRLLEVSADYARTREQFGQVIGGYQAVKQKLADLLLNVELSRAAAYRVARAAADDDPLLPREAAMAHALTAETFVGAAYDTIQVHGGIGFTWEHLAHLYFRRAKSNEVLFGTPDHHRELAAAQLGL</sequence>
<dbReference type="PANTHER" id="PTHR43884:SF20">
    <property type="entry name" value="ACYL-COA DEHYDROGENASE FADE28"/>
    <property type="match status" value="1"/>
</dbReference>
<dbReference type="Pfam" id="PF00441">
    <property type="entry name" value="Acyl-CoA_dh_1"/>
    <property type="match status" value="1"/>
</dbReference>
<name>A0A840EPC5_9ACTN</name>
<keyword evidence="9" id="KW-1185">Reference proteome</keyword>
<dbReference type="CDD" id="cd00567">
    <property type="entry name" value="ACAD"/>
    <property type="match status" value="1"/>
</dbReference>
<dbReference type="EMBL" id="JACIFP010000001">
    <property type="protein sequence ID" value="MBB4133552.1"/>
    <property type="molecule type" value="Genomic_DNA"/>
</dbReference>
<evidence type="ECO:0000256" key="3">
    <source>
        <dbReference type="ARBA" id="ARBA00022630"/>
    </source>
</evidence>
<dbReference type="InterPro" id="IPR046373">
    <property type="entry name" value="Acyl-CoA_Oxase/DH_mid-dom_sf"/>
</dbReference>
<evidence type="ECO:0000256" key="4">
    <source>
        <dbReference type="ARBA" id="ARBA00022827"/>
    </source>
</evidence>
<dbReference type="SUPFAM" id="SSF47203">
    <property type="entry name" value="Acyl-CoA dehydrogenase C-terminal domain-like"/>
    <property type="match status" value="1"/>
</dbReference>
<dbReference type="GO" id="GO:0003995">
    <property type="term" value="F:acyl-CoA dehydrogenase activity"/>
    <property type="evidence" value="ECO:0007669"/>
    <property type="project" value="TreeGrafter"/>
</dbReference>
<dbReference type="PANTHER" id="PTHR43884">
    <property type="entry name" value="ACYL-COA DEHYDROGENASE"/>
    <property type="match status" value="1"/>
</dbReference>
<dbReference type="Gene3D" id="2.40.110.10">
    <property type="entry name" value="Butyryl-CoA Dehydrogenase, subunit A, domain 2"/>
    <property type="match status" value="1"/>
</dbReference>
<evidence type="ECO:0000256" key="5">
    <source>
        <dbReference type="ARBA" id="ARBA00023002"/>
    </source>
</evidence>
<evidence type="ECO:0000313" key="9">
    <source>
        <dbReference type="Proteomes" id="UP000551501"/>
    </source>
</evidence>
<feature type="domain" description="Acyl-CoA dehydrogenase/oxidase C-terminal" evidence="6">
    <location>
        <begin position="220"/>
        <end position="369"/>
    </location>
</feature>
<dbReference type="InterPro" id="IPR009100">
    <property type="entry name" value="AcylCoA_DH/oxidase_NM_dom_sf"/>
</dbReference>
<evidence type="ECO:0000256" key="2">
    <source>
        <dbReference type="ARBA" id="ARBA00009347"/>
    </source>
</evidence>
<protein>
    <submittedName>
        <fullName evidence="8">Alkylation response protein AidB-like acyl-CoA dehydrogenase</fullName>
    </submittedName>
</protein>
<keyword evidence="3" id="KW-0285">Flavoprotein</keyword>